<reference evidence="2" key="1">
    <citation type="journal article" date="2020" name="Stud. Mycol.">
        <title>101 Dothideomycetes genomes: a test case for predicting lifestyles and emergence of pathogens.</title>
        <authorList>
            <person name="Haridas S."/>
            <person name="Albert R."/>
            <person name="Binder M."/>
            <person name="Bloem J."/>
            <person name="Labutti K."/>
            <person name="Salamov A."/>
            <person name="Andreopoulos B."/>
            <person name="Baker S."/>
            <person name="Barry K."/>
            <person name="Bills G."/>
            <person name="Bluhm B."/>
            <person name="Cannon C."/>
            <person name="Castanera R."/>
            <person name="Culley D."/>
            <person name="Daum C."/>
            <person name="Ezra D."/>
            <person name="Gonzalez J."/>
            <person name="Henrissat B."/>
            <person name="Kuo A."/>
            <person name="Liang C."/>
            <person name="Lipzen A."/>
            <person name="Lutzoni F."/>
            <person name="Magnuson J."/>
            <person name="Mondo S."/>
            <person name="Nolan M."/>
            <person name="Ohm R."/>
            <person name="Pangilinan J."/>
            <person name="Park H.-J."/>
            <person name="Ramirez L."/>
            <person name="Alfaro M."/>
            <person name="Sun H."/>
            <person name="Tritt A."/>
            <person name="Yoshinaga Y."/>
            <person name="Zwiers L.-H."/>
            <person name="Turgeon B."/>
            <person name="Goodwin S."/>
            <person name="Spatafora J."/>
            <person name="Crous P."/>
            <person name="Grigoriev I."/>
        </authorList>
    </citation>
    <scope>NUCLEOTIDE SEQUENCE</scope>
    <source>
        <strain evidence="2">CBS 109.77</strain>
    </source>
</reference>
<sequence>MEGADIYYATFKDWEDIMKNRSSLRMHALIQRLGLRAKWSSNKRGKTNFENTAVKALVVDMSEIIAALPKNTEELIQRLAAPNSLRDEVEDLMSKHGSAIWGRMSLRDHLLSADSSDVDTRVFYPRDLYYEIEEDRRLIQKLLHWWIGLKACNVILARERLDRERRKKEENRRAAMLDHDSPRDPTPLTFVSLAPNVDMPIVSTPDASKGVPLPPLSQASRHAQAFRLDTSSRGSSVSPAVHTPASSESPTILARSIHHGGGSQHASMEMSGSSAVPTMMIGSDHGFPRDAKDYYQDSVPSQPDLRNLSLEVGNLVSNFLLEDGPPERASPITPQSGFGDTHRSGIAIGYRGLDPDTLRALRAYIYRETHEVAWDEEVLLRRLESAWREGVRTSRNHMLESTPLFIAMDRTFLTWIELRRHLADLERADRRWCEEGNSDHEIEERVKQHRTLMSASREMIRNWEDIGQGLNFAGADAAQASADEVLVQAFVLVAGESNMPDATWLSVNVEGIIRWLAENLERFSVEEEGQGSLLYVDT</sequence>
<dbReference type="AlphaFoldDB" id="A0A6A6XIC4"/>
<dbReference type="Proteomes" id="UP000799757">
    <property type="component" value="Unassembled WGS sequence"/>
</dbReference>
<dbReference type="EMBL" id="MU001844">
    <property type="protein sequence ID" value="KAF2795944.1"/>
    <property type="molecule type" value="Genomic_DNA"/>
</dbReference>
<keyword evidence="3" id="KW-1185">Reference proteome</keyword>
<evidence type="ECO:0000313" key="2">
    <source>
        <dbReference type="EMBL" id="KAF2795944.1"/>
    </source>
</evidence>
<protein>
    <submittedName>
        <fullName evidence="2">Uncharacterized protein</fullName>
    </submittedName>
</protein>
<dbReference type="OrthoDB" id="3781356at2759"/>
<evidence type="ECO:0000313" key="3">
    <source>
        <dbReference type="Proteomes" id="UP000799757"/>
    </source>
</evidence>
<proteinExistence type="predicted"/>
<name>A0A6A6XIC4_9PLEO</name>
<organism evidence="2 3">
    <name type="scientific">Melanomma pulvis-pyrius CBS 109.77</name>
    <dbReference type="NCBI Taxonomy" id="1314802"/>
    <lineage>
        <taxon>Eukaryota</taxon>
        <taxon>Fungi</taxon>
        <taxon>Dikarya</taxon>
        <taxon>Ascomycota</taxon>
        <taxon>Pezizomycotina</taxon>
        <taxon>Dothideomycetes</taxon>
        <taxon>Pleosporomycetidae</taxon>
        <taxon>Pleosporales</taxon>
        <taxon>Melanommataceae</taxon>
        <taxon>Melanomma</taxon>
    </lineage>
</organism>
<gene>
    <name evidence="2" type="ORF">K505DRAFT_272419</name>
</gene>
<accession>A0A6A6XIC4</accession>
<evidence type="ECO:0000256" key="1">
    <source>
        <dbReference type="SAM" id="MobiDB-lite"/>
    </source>
</evidence>
<feature type="region of interest" description="Disordered" evidence="1">
    <location>
        <begin position="229"/>
        <end position="249"/>
    </location>
</feature>